<keyword evidence="1" id="KW-0677">Repeat</keyword>
<dbReference type="InterPro" id="IPR002885">
    <property type="entry name" value="PPR_rpt"/>
</dbReference>
<dbReference type="GO" id="GO:0003723">
    <property type="term" value="F:RNA binding"/>
    <property type="evidence" value="ECO:0007669"/>
    <property type="project" value="InterPro"/>
</dbReference>
<dbReference type="GO" id="GO:0048731">
    <property type="term" value="P:system development"/>
    <property type="evidence" value="ECO:0007669"/>
    <property type="project" value="UniProtKB-ARBA"/>
</dbReference>
<dbReference type="AlphaFoldDB" id="D8RT56"/>
<dbReference type="eggNOG" id="KOG4197">
    <property type="taxonomic scope" value="Eukaryota"/>
</dbReference>
<name>D8RT56_SELML</name>
<dbReference type="InterPro" id="IPR011990">
    <property type="entry name" value="TPR-like_helical_dom_sf"/>
</dbReference>
<reference evidence="3 4" key="1">
    <citation type="journal article" date="2011" name="Science">
        <title>The Selaginella genome identifies genetic changes associated with the evolution of vascular plants.</title>
        <authorList>
            <person name="Banks J.A."/>
            <person name="Nishiyama T."/>
            <person name="Hasebe M."/>
            <person name="Bowman J.L."/>
            <person name="Gribskov M."/>
            <person name="dePamphilis C."/>
            <person name="Albert V.A."/>
            <person name="Aono N."/>
            <person name="Aoyama T."/>
            <person name="Ambrose B.A."/>
            <person name="Ashton N.W."/>
            <person name="Axtell M.J."/>
            <person name="Barker E."/>
            <person name="Barker M.S."/>
            <person name="Bennetzen J.L."/>
            <person name="Bonawitz N.D."/>
            <person name="Chapple C."/>
            <person name="Cheng C."/>
            <person name="Correa L.G."/>
            <person name="Dacre M."/>
            <person name="DeBarry J."/>
            <person name="Dreyer I."/>
            <person name="Elias M."/>
            <person name="Engstrom E.M."/>
            <person name="Estelle M."/>
            <person name="Feng L."/>
            <person name="Finet C."/>
            <person name="Floyd S.K."/>
            <person name="Frommer W.B."/>
            <person name="Fujita T."/>
            <person name="Gramzow L."/>
            <person name="Gutensohn M."/>
            <person name="Harholt J."/>
            <person name="Hattori M."/>
            <person name="Heyl A."/>
            <person name="Hirai T."/>
            <person name="Hiwatashi Y."/>
            <person name="Ishikawa M."/>
            <person name="Iwata M."/>
            <person name="Karol K.G."/>
            <person name="Koehler B."/>
            <person name="Kolukisaoglu U."/>
            <person name="Kubo M."/>
            <person name="Kurata T."/>
            <person name="Lalonde S."/>
            <person name="Li K."/>
            <person name="Li Y."/>
            <person name="Litt A."/>
            <person name="Lyons E."/>
            <person name="Manning G."/>
            <person name="Maruyama T."/>
            <person name="Michael T.P."/>
            <person name="Mikami K."/>
            <person name="Miyazaki S."/>
            <person name="Morinaga S."/>
            <person name="Murata T."/>
            <person name="Mueller-Roeber B."/>
            <person name="Nelson D.R."/>
            <person name="Obara M."/>
            <person name="Oguri Y."/>
            <person name="Olmstead R.G."/>
            <person name="Onodera N."/>
            <person name="Petersen B.L."/>
            <person name="Pils B."/>
            <person name="Prigge M."/>
            <person name="Rensing S.A."/>
            <person name="Riano-Pachon D.M."/>
            <person name="Roberts A.W."/>
            <person name="Sato Y."/>
            <person name="Scheller H.V."/>
            <person name="Schulz B."/>
            <person name="Schulz C."/>
            <person name="Shakirov E.V."/>
            <person name="Shibagaki N."/>
            <person name="Shinohara N."/>
            <person name="Shippen D.E."/>
            <person name="Soerensen I."/>
            <person name="Sotooka R."/>
            <person name="Sugimoto N."/>
            <person name="Sugita M."/>
            <person name="Sumikawa N."/>
            <person name="Tanurdzic M."/>
            <person name="Theissen G."/>
            <person name="Ulvskov P."/>
            <person name="Wakazuki S."/>
            <person name="Weng J.K."/>
            <person name="Willats W.W."/>
            <person name="Wipf D."/>
            <person name="Wolf P.G."/>
            <person name="Yang L."/>
            <person name="Zimmer A.D."/>
            <person name="Zhu Q."/>
            <person name="Mitros T."/>
            <person name="Hellsten U."/>
            <person name="Loque D."/>
            <person name="Otillar R."/>
            <person name="Salamov A."/>
            <person name="Schmutz J."/>
            <person name="Shapiro H."/>
            <person name="Lindquist E."/>
            <person name="Lucas S."/>
            <person name="Rokhsar D."/>
            <person name="Grigoriev I.V."/>
        </authorList>
    </citation>
    <scope>NUCLEOTIDE SEQUENCE [LARGE SCALE GENOMIC DNA]</scope>
</reference>
<sequence>MAQHSLVTYSTMITVKARAGSLEESRDLFDHLPESSLSSSTTMMITYGKKGNTSDAKQIFHATKNRDVVAWNAMLSALTQNEELEDAKLFLQRMPFYNVVTWTAIISGYIYSGNIGHAKAYFDNMPERSTITWNLMISAYAQCGDSCQCRRLFDKMPGRTAESWNSAMQALAKAGSVEEVAKMFELMPERDIRTVVTWTALLCLYAQNRCVEDARFFVFDKMPQRNLVTWNSMVAAYAQLGNPAEALELFKSMDLEGITPNEITLYGRAGSLSTARALFERNPNKVVGSWNAMITSYADNGLAGEALELFSAMQIHGVDPDHVTFKSVLSACSHAGLLLHGVVNFGSIEMDFGVMRTGDHYECVIDLLSRSGMLQQAEELVAKMPFEPGCSAWRILLAACKSHGDAKRGEYLGKQVLELDEDGSSASPYIVLSSIHSQSAEVDRGLLETCSCE</sequence>
<dbReference type="InterPro" id="IPR046960">
    <property type="entry name" value="PPR_At4g14850-like_plant"/>
</dbReference>
<feature type="repeat" description="PPR" evidence="2">
    <location>
        <begin position="286"/>
        <end position="320"/>
    </location>
</feature>
<dbReference type="Pfam" id="PF13041">
    <property type="entry name" value="PPR_2"/>
    <property type="match status" value="2"/>
</dbReference>
<dbReference type="Gene3D" id="1.25.40.10">
    <property type="entry name" value="Tetratricopeptide repeat domain"/>
    <property type="match status" value="4"/>
</dbReference>
<dbReference type="FunFam" id="1.25.40.10:FF:000158">
    <property type="entry name" value="pentatricopeptide repeat-containing protein At2g33680"/>
    <property type="match status" value="1"/>
</dbReference>
<accession>D8RT56</accession>
<evidence type="ECO:0000313" key="4">
    <source>
        <dbReference type="Proteomes" id="UP000001514"/>
    </source>
</evidence>
<feature type="repeat" description="PPR" evidence="2">
    <location>
        <begin position="5"/>
        <end position="39"/>
    </location>
</feature>
<feature type="repeat" description="PPR" evidence="2">
    <location>
        <begin position="129"/>
        <end position="159"/>
    </location>
</feature>
<evidence type="ECO:0008006" key="5">
    <source>
        <dbReference type="Google" id="ProtNLM"/>
    </source>
</evidence>
<gene>
    <name evidence="3" type="ORF">SELMODRAFT_101549</name>
</gene>
<dbReference type="Gramene" id="EFJ24624">
    <property type="protein sequence ID" value="EFJ24624"/>
    <property type="gene ID" value="SELMODRAFT_101549"/>
</dbReference>
<proteinExistence type="predicted"/>
<dbReference type="NCBIfam" id="TIGR00756">
    <property type="entry name" value="PPR"/>
    <property type="match status" value="4"/>
</dbReference>
<feature type="repeat" description="PPR" evidence="2">
    <location>
        <begin position="160"/>
        <end position="194"/>
    </location>
</feature>
<dbReference type="InParanoid" id="D8RT56"/>
<dbReference type="PANTHER" id="PTHR47926">
    <property type="entry name" value="PENTATRICOPEPTIDE REPEAT-CONTAINING PROTEIN"/>
    <property type="match status" value="1"/>
</dbReference>
<evidence type="ECO:0000256" key="1">
    <source>
        <dbReference type="ARBA" id="ARBA00022737"/>
    </source>
</evidence>
<evidence type="ECO:0000313" key="3">
    <source>
        <dbReference type="EMBL" id="EFJ24624.1"/>
    </source>
</evidence>
<dbReference type="Proteomes" id="UP000001514">
    <property type="component" value="Unassembled WGS sequence"/>
</dbReference>
<protein>
    <recommendedName>
        <fullName evidence="5">Pentacotripeptide-repeat region of PRORP domain-containing protein</fullName>
    </recommendedName>
</protein>
<evidence type="ECO:0000256" key="2">
    <source>
        <dbReference type="PROSITE-ProRule" id="PRU00708"/>
    </source>
</evidence>
<dbReference type="GO" id="GO:0009451">
    <property type="term" value="P:RNA modification"/>
    <property type="evidence" value="ECO:0007669"/>
    <property type="project" value="InterPro"/>
</dbReference>
<dbReference type="Pfam" id="PF01535">
    <property type="entry name" value="PPR"/>
    <property type="match status" value="8"/>
</dbReference>
<feature type="repeat" description="PPR" evidence="2">
    <location>
        <begin position="67"/>
        <end position="101"/>
    </location>
</feature>
<dbReference type="HOGENOM" id="CLU_002706_0_0_1"/>
<keyword evidence="4" id="KW-1185">Reference proteome</keyword>
<dbReference type="PROSITE" id="PS51375">
    <property type="entry name" value="PPR"/>
    <property type="match status" value="6"/>
</dbReference>
<dbReference type="KEGG" id="smo:SELMODRAFT_101549"/>
<dbReference type="PANTHER" id="PTHR47926:SF533">
    <property type="entry name" value="DYW DOMAIN-CONTAINING PROTEIN"/>
    <property type="match status" value="1"/>
</dbReference>
<feature type="repeat" description="PPR" evidence="2">
    <location>
        <begin position="226"/>
        <end position="260"/>
    </location>
</feature>
<dbReference type="EMBL" id="GL377589">
    <property type="protein sequence ID" value="EFJ24624.1"/>
    <property type="molecule type" value="Genomic_DNA"/>
</dbReference>
<organism evidence="4">
    <name type="scientific">Selaginella moellendorffii</name>
    <name type="common">Spikemoss</name>
    <dbReference type="NCBI Taxonomy" id="88036"/>
    <lineage>
        <taxon>Eukaryota</taxon>
        <taxon>Viridiplantae</taxon>
        <taxon>Streptophyta</taxon>
        <taxon>Embryophyta</taxon>
        <taxon>Tracheophyta</taxon>
        <taxon>Lycopodiopsida</taxon>
        <taxon>Selaginellales</taxon>
        <taxon>Selaginellaceae</taxon>
        <taxon>Selaginella</taxon>
    </lineage>
</organism>